<dbReference type="Pfam" id="PF01127">
    <property type="entry name" value="Sdh_cyt"/>
    <property type="match status" value="1"/>
</dbReference>
<gene>
    <name evidence="14" type="ORF">SAMN05421720_105187</name>
</gene>
<dbReference type="STRING" id="69960.SAMN05421720_105187"/>
<keyword evidence="6 13" id="KW-0812">Transmembrane</keyword>
<evidence type="ECO:0000256" key="2">
    <source>
        <dbReference type="ARBA" id="ARBA00004141"/>
    </source>
</evidence>
<evidence type="ECO:0000256" key="3">
    <source>
        <dbReference type="ARBA" id="ARBA00007244"/>
    </source>
</evidence>
<dbReference type="InterPro" id="IPR018495">
    <property type="entry name" value="Succ_DH_cyt_bsu_CS"/>
</dbReference>
<comment type="cofactor">
    <cofactor evidence="12">
        <name>heme</name>
        <dbReference type="ChEBI" id="CHEBI:30413"/>
    </cofactor>
    <text evidence="12">The heme is bound between the two transmembrane subunits.</text>
</comment>
<dbReference type="GO" id="GO:0046872">
    <property type="term" value="F:metal ion binding"/>
    <property type="evidence" value="ECO:0007669"/>
    <property type="project" value="UniProtKB-KW"/>
</dbReference>
<protein>
    <recommendedName>
        <fullName evidence="4">Succinate dehydrogenase cytochrome b556 subunit</fullName>
    </recommendedName>
</protein>
<evidence type="ECO:0000256" key="5">
    <source>
        <dbReference type="ARBA" id="ARBA00022617"/>
    </source>
</evidence>
<evidence type="ECO:0000256" key="13">
    <source>
        <dbReference type="SAM" id="Phobius"/>
    </source>
</evidence>
<dbReference type="Proteomes" id="UP000199412">
    <property type="component" value="Unassembled WGS sequence"/>
</dbReference>
<evidence type="ECO:0000256" key="11">
    <source>
        <dbReference type="ARBA" id="ARBA00025912"/>
    </source>
</evidence>
<dbReference type="OrthoDB" id="9799441at2"/>
<comment type="subcellular location">
    <subcellularLocation>
        <location evidence="2">Membrane</location>
        <topology evidence="2">Multi-pass membrane protein</topology>
    </subcellularLocation>
</comment>
<evidence type="ECO:0000256" key="1">
    <source>
        <dbReference type="ARBA" id="ARBA00004050"/>
    </source>
</evidence>
<organism evidence="14 15">
    <name type="scientific">Rhodospira trueperi</name>
    <dbReference type="NCBI Taxonomy" id="69960"/>
    <lineage>
        <taxon>Bacteria</taxon>
        <taxon>Pseudomonadati</taxon>
        <taxon>Pseudomonadota</taxon>
        <taxon>Alphaproteobacteria</taxon>
        <taxon>Rhodospirillales</taxon>
        <taxon>Rhodospirillaceae</taxon>
        <taxon>Rhodospira</taxon>
    </lineage>
</organism>
<dbReference type="InterPro" id="IPR000701">
    <property type="entry name" value="SuccDH_FuR_B_TM-su"/>
</dbReference>
<evidence type="ECO:0000313" key="15">
    <source>
        <dbReference type="Proteomes" id="UP000199412"/>
    </source>
</evidence>
<feature type="binding site" description="axial binding residue" evidence="12">
    <location>
        <position position="85"/>
    </location>
    <ligand>
        <name>heme</name>
        <dbReference type="ChEBI" id="CHEBI:30413"/>
        <note>ligand shared with second transmembrane subunit</note>
    </ligand>
    <ligandPart>
        <name>Fe</name>
        <dbReference type="ChEBI" id="CHEBI:18248"/>
    </ligandPart>
</feature>
<comment type="function">
    <text evidence="1">Membrane-anchoring subunit of succinate dehydrogenase (SDH).</text>
</comment>
<sequence>MSPSHDRPLSPHLQVYKLHTKIAPLLSIAHRLTGVALAFLGTLFLIYWLGAAAYGPEAFATAQAIFSSPLGILMLFGWTVVLFYHLANGVRHLVWDTGCQVSNEGVRRTAYMMMGSVLGLTVLAWVIGLIVAL</sequence>
<keyword evidence="7 12" id="KW-0479">Metal-binding</keyword>
<dbReference type="RefSeq" id="WP_092785273.1">
    <property type="nucleotide sequence ID" value="NZ_FNAP01000005.1"/>
</dbReference>
<dbReference type="PIRSF" id="PIRSF000178">
    <property type="entry name" value="SDH_cyt_b560"/>
    <property type="match status" value="1"/>
</dbReference>
<evidence type="ECO:0000256" key="12">
    <source>
        <dbReference type="PIRSR" id="PIRSR000178-1"/>
    </source>
</evidence>
<evidence type="ECO:0000256" key="9">
    <source>
        <dbReference type="ARBA" id="ARBA00023004"/>
    </source>
</evidence>
<evidence type="ECO:0000313" key="14">
    <source>
        <dbReference type="EMBL" id="SDE30887.1"/>
    </source>
</evidence>
<evidence type="ECO:0000256" key="6">
    <source>
        <dbReference type="ARBA" id="ARBA00022692"/>
    </source>
</evidence>
<evidence type="ECO:0000256" key="10">
    <source>
        <dbReference type="ARBA" id="ARBA00023136"/>
    </source>
</evidence>
<feature type="transmembrane region" description="Helical" evidence="13">
    <location>
        <begin position="110"/>
        <end position="132"/>
    </location>
</feature>
<evidence type="ECO:0000256" key="4">
    <source>
        <dbReference type="ARBA" id="ARBA00020076"/>
    </source>
</evidence>
<dbReference type="EMBL" id="FNAP01000005">
    <property type="protein sequence ID" value="SDE30887.1"/>
    <property type="molecule type" value="Genomic_DNA"/>
</dbReference>
<feature type="transmembrane region" description="Helical" evidence="13">
    <location>
        <begin position="66"/>
        <end position="87"/>
    </location>
</feature>
<dbReference type="InterPro" id="IPR034804">
    <property type="entry name" value="SQR/QFR_C/D"/>
</dbReference>
<comment type="similarity">
    <text evidence="3">Belongs to the cytochrome b560 family.</text>
</comment>
<dbReference type="InterPro" id="IPR014314">
    <property type="entry name" value="Succ_DH_cytb556"/>
</dbReference>
<keyword evidence="5 12" id="KW-0349">Heme</keyword>
<dbReference type="GO" id="GO:0006099">
    <property type="term" value="P:tricarboxylic acid cycle"/>
    <property type="evidence" value="ECO:0007669"/>
    <property type="project" value="InterPro"/>
</dbReference>
<dbReference type="GO" id="GO:0009055">
    <property type="term" value="F:electron transfer activity"/>
    <property type="evidence" value="ECO:0007669"/>
    <property type="project" value="InterPro"/>
</dbReference>
<comment type="subunit">
    <text evidence="11">Part of an enzyme complex containing four subunits: a flavoprotein, an iron-sulfur protein, plus two membrane-anchoring proteins, SdhC and SdhD. The complex can form homotrimers.</text>
</comment>
<reference evidence="14 15" key="1">
    <citation type="submission" date="2016-10" db="EMBL/GenBank/DDBJ databases">
        <authorList>
            <person name="de Groot N.N."/>
        </authorList>
    </citation>
    <scope>NUCLEOTIDE SEQUENCE [LARGE SCALE GENOMIC DNA]</scope>
    <source>
        <strain evidence="14 15">ATCC 700224</strain>
    </source>
</reference>
<keyword evidence="10 13" id="KW-0472">Membrane</keyword>
<dbReference type="NCBIfam" id="TIGR02970">
    <property type="entry name" value="succ_dehyd_cytB"/>
    <property type="match status" value="1"/>
</dbReference>
<dbReference type="SUPFAM" id="SSF81343">
    <property type="entry name" value="Fumarate reductase respiratory complex transmembrane subunits"/>
    <property type="match status" value="1"/>
</dbReference>
<dbReference type="Gene3D" id="1.20.1300.10">
    <property type="entry name" value="Fumarate reductase/succinate dehydrogenase, transmembrane subunit"/>
    <property type="match status" value="1"/>
</dbReference>
<dbReference type="PANTHER" id="PTHR10978">
    <property type="entry name" value="SUCCINATE DEHYDROGENASE CYTOCHROME B560 SUBUNIT"/>
    <property type="match status" value="1"/>
</dbReference>
<proteinExistence type="inferred from homology"/>
<evidence type="ECO:0000256" key="7">
    <source>
        <dbReference type="ARBA" id="ARBA00022723"/>
    </source>
</evidence>
<name>A0A1G7BV57_9PROT</name>
<keyword evidence="15" id="KW-1185">Reference proteome</keyword>
<dbReference type="GO" id="GO:0016020">
    <property type="term" value="C:membrane"/>
    <property type="evidence" value="ECO:0007669"/>
    <property type="project" value="UniProtKB-SubCell"/>
</dbReference>
<evidence type="ECO:0000256" key="8">
    <source>
        <dbReference type="ARBA" id="ARBA00022989"/>
    </source>
</evidence>
<dbReference type="AlphaFoldDB" id="A0A1G7BV57"/>
<dbReference type="PROSITE" id="PS01001">
    <property type="entry name" value="SDH_CYT_2"/>
    <property type="match status" value="1"/>
</dbReference>
<accession>A0A1G7BV57</accession>
<keyword evidence="8 13" id="KW-1133">Transmembrane helix</keyword>
<keyword evidence="9 12" id="KW-0408">Iron</keyword>
<dbReference type="CDD" id="cd03499">
    <property type="entry name" value="SQR_TypeC_SdhC"/>
    <property type="match status" value="1"/>
</dbReference>
<dbReference type="PANTHER" id="PTHR10978:SF5">
    <property type="entry name" value="SUCCINATE DEHYDROGENASE CYTOCHROME B560 SUBUNIT, MITOCHONDRIAL"/>
    <property type="match status" value="1"/>
</dbReference>
<feature type="transmembrane region" description="Helical" evidence="13">
    <location>
        <begin position="34"/>
        <end position="54"/>
    </location>
</feature>